<sequence length="166" mass="17514">MSARRGRKAVPSPSLMPARQARDVQLKYYLALDALCIGAGSRESVATLLGVVHTAYRLREFIGVADAQGFRAAENALLACLDRLECTASPEPAATLQASEKAAVAPVLRCFDGLLERVPMPLYLDALLAAIACLDAQLPSPIPPAAAEPSAPRPSTSSAAAHWLPR</sequence>
<dbReference type="AlphaFoldDB" id="A0AB38U3K9"/>
<name>A0AB38U3K9_BURGA</name>
<gene>
    <name evidence="2" type="ORF">NYZ96_24010</name>
</gene>
<dbReference type="RefSeq" id="WP_186206987.1">
    <property type="nucleotide sequence ID" value="NZ_CADFAS010000023.1"/>
</dbReference>
<feature type="region of interest" description="Disordered" evidence="1">
    <location>
        <begin position="144"/>
        <end position="166"/>
    </location>
</feature>
<reference evidence="2" key="1">
    <citation type="submission" date="2022-09" db="EMBL/GenBank/DDBJ databases">
        <title>Genomic of Burkholderia gladioli.</title>
        <authorList>
            <person name="Wu H."/>
        </authorList>
    </citation>
    <scope>NUCLEOTIDE SEQUENCE</scope>
    <source>
        <strain evidence="2">ZN-S4</strain>
    </source>
</reference>
<dbReference type="EMBL" id="CP104215">
    <property type="protein sequence ID" value="UWX74592.1"/>
    <property type="molecule type" value="Genomic_DNA"/>
</dbReference>
<accession>A0AB38U3K9</accession>
<evidence type="ECO:0008006" key="4">
    <source>
        <dbReference type="Google" id="ProtNLM"/>
    </source>
</evidence>
<proteinExistence type="predicted"/>
<protein>
    <recommendedName>
        <fullName evidence="4">Fis family transcriptional regulator</fullName>
    </recommendedName>
</protein>
<organism evidence="2 3">
    <name type="scientific">Burkholderia gladioli</name>
    <name type="common">Pseudomonas marginata</name>
    <name type="synonym">Phytomonas marginata</name>
    <dbReference type="NCBI Taxonomy" id="28095"/>
    <lineage>
        <taxon>Bacteria</taxon>
        <taxon>Pseudomonadati</taxon>
        <taxon>Pseudomonadota</taxon>
        <taxon>Betaproteobacteria</taxon>
        <taxon>Burkholderiales</taxon>
        <taxon>Burkholderiaceae</taxon>
        <taxon>Burkholderia</taxon>
    </lineage>
</organism>
<feature type="compositionally biased region" description="Low complexity" evidence="1">
    <location>
        <begin position="147"/>
        <end position="166"/>
    </location>
</feature>
<evidence type="ECO:0000313" key="3">
    <source>
        <dbReference type="Proteomes" id="UP001059745"/>
    </source>
</evidence>
<dbReference type="Proteomes" id="UP001059745">
    <property type="component" value="Chromosome 2"/>
</dbReference>
<evidence type="ECO:0000256" key="1">
    <source>
        <dbReference type="SAM" id="MobiDB-lite"/>
    </source>
</evidence>
<evidence type="ECO:0000313" key="2">
    <source>
        <dbReference type="EMBL" id="UWX74592.1"/>
    </source>
</evidence>